<keyword evidence="5" id="KW-0694">RNA-binding</keyword>
<dbReference type="AlphaFoldDB" id="A0A328PBS4"/>
<dbReference type="Pfam" id="PF00828">
    <property type="entry name" value="Ribosomal_L27A"/>
    <property type="match status" value="1"/>
</dbReference>
<dbReference type="OrthoDB" id="9418at2157"/>
<evidence type="ECO:0000256" key="6">
    <source>
        <dbReference type="RuleBase" id="RU003888"/>
    </source>
</evidence>
<evidence type="ECO:0000259" key="8">
    <source>
        <dbReference type="Pfam" id="PF00828"/>
    </source>
</evidence>
<evidence type="ECO:0000256" key="5">
    <source>
        <dbReference type="HAMAP-Rule" id="MF_01341"/>
    </source>
</evidence>
<evidence type="ECO:0000256" key="1">
    <source>
        <dbReference type="ARBA" id="ARBA00007320"/>
    </source>
</evidence>
<dbReference type="GO" id="GO:0019843">
    <property type="term" value="F:rRNA binding"/>
    <property type="evidence" value="ECO:0007669"/>
    <property type="project" value="UniProtKB-UniRule"/>
</dbReference>
<keyword evidence="3 5" id="KW-0687">Ribonucleoprotein</keyword>
<dbReference type="EMBL" id="QLOE01000001">
    <property type="protein sequence ID" value="RAO79879.1"/>
    <property type="molecule type" value="Genomic_DNA"/>
</dbReference>
<gene>
    <name evidence="5" type="primary">rpl15</name>
    <name evidence="9" type="ORF">DPC56_00950</name>
</gene>
<dbReference type="InterPro" id="IPR027386">
    <property type="entry name" value="Rbsml_uL15_N"/>
</dbReference>
<dbReference type="RefSeq" id="WP_112093189.1">
    <property type="nucleotide sequence ID" value="NZ_QLOE01000001.1"/>
</dbReference>
<dbReference type="PROSITE" id="PS00475">
    <property type="entry name" value="RIBOSOMAL_L15"/>
    <property type="match status" value="1"/>
</dbReference>
<evidence type="ECO:0000256" key="4">
    <source>
        <dbReference type="ARBA" id="ARBA00035200"/>
    </source>
</evidence>
<dbReference type="InterPro" id="IPR036227">
    <property type="entry name" value="Ribosomal_uL15/eL18_sf"/>
</dbReference>
<sequence>MIRKRKKITKMRGSRTVGGGSSKKRRGAGHRGGRGQAGGHKHHWTWIVKYDPEHFGKRGFKRPRKLLKDPKTINLGEIQEKLPELIKEGIAKKEKNIIILDVTSIGYEKVLGRGKITEPLHLKAHEFSTKAEKKIEEAGGKTETI</sequence>
<dbReference type="PANTHER" id="PTHR11721:SF3">
    <property type="entry name" value="LARGE RIBOSOMAL SUBUNIT PROTEIN UL15"/>
    <property type="match status" value="1"/>
</dbReference>
<name>A0A328PBS4_9EURY</name>
<feature type="region of interest" description="Disordered" evidence="7">
    <location>
        <begin position="1"/>
        <end position="40"/>
    </location>
</feature>
<evidence type="ECO:0000256" key="3">
    <source>
        <dbReference type="ARBA" id="ARBA00023274"/>
    </source>
</evidence>
<feature type="compositionally biased region" description="Basic residues" evidence="7">
    <location>
        <begin position="22"/>
        <end position="40"/>
    </location>
</feature>
<feature type="compositionally biased region" description="Basic residues" evidence="7">
    <location>
        <begin position="1"/>
        <end position="13"/>
    </location>
</feature>
<dbReference type="HAMAP" id="MF_01341">
    <property type="entry name" value="Ribosomal_uL15"/>
    <property type="match status" value="1"/>
</dbReference>
<keyword evidence="2 5" id="KW-0689">Ribosomal protein</keyword>
<keyword evidence="10" id="KW-1185">Reference proteome</keyword>
<evidence type="ECO:0000256" key="2">
    <source>
        <dbReference type="ARBA" id="ARBA00022980"/>
    </source>
</evidence>
<dbReference type="GO" id="GO:0003735">
    <property type="term" value="F:structural constituent of ribosome"/>
    <property type="evidence" value="ECO:0007669"/>
    <property type="project" value="InterPro"/>
</dbReference>
<comment type="function">
    <text evidence="5">Binds to the 23S rRNA.</text>
</comment>
<dbReference type="Gene3D" id="3.100.10.10">
    <property type="match status" value="1"/>
</dbReference>
<evidence type="ECO:0000256" key="7">
    <source>
        <dbReference type="SAM" id="MobiDB-lite"/>
    </source>
</evidence>
<protein>
    <recommendedName>
        <fullName evidence="4 5">Large ribosomal subunit protein uL15</fullName>
    </recommendedName>
</protein>
<keyword evidence="5" id="KW-0699">rRNA-binding</keyword>
<organism evidence="9 10">
    <name type="scientific">Methanothermobacter tenebrarum</name>
    <dbReference type="NCBI Taxonomy" id="680118"/>
    <lineage>
        <taxon>Archaea</taxon>
        <taxon>Methanobacteriati</taxon>
        <taxon>Methanobacteriota</taxon>
        <taxon>Methanomada group</taxon>
        <taxon>Methanobacteria</taxon>
        <taxon>Methanobacteriales</taxon>
        <taxon>Methanobacteriaceae</taxon>
        <taxon>Methanothermobacter</taxon>
    </lineage>
</organism>
<comment type="similarity">
    <text evidence="1 5 6">Belongs to the universal ribosomal protein uL15 family.</text>
</comment>
<evidence type="ECO:0000313" key="10">
    <source>
        <dbReference type="Proteomes" id="UP000249782"/>
    </source>
</evidence>
<dbReference type="InterPro" id="IPR021131">
    <property type="entry name" value="Ribosomal_uL15/eL18"/>
</dbReference>
<dbReference type="GO" id="GO:0006412">
    <property type="term" value="P:translation"/>
    <property type="evidence" value="ECO:0007669"/>
    <property type="project" value="UniProtKB-UniRule"/>
</dbReference>
<dbReference type="InterPro" id="IPR001196">
    <property type="entry name" value="Ribosomal_uL15_CS"/>
</dbReference>
<dbReference type="PANTHER" id="PTHR11721">
    <property type="entry name" value="60S RIBOSOMAL PROTEIN L27A"/>
    <property type="match status" value="1"/>
</dbReference>
<evidence type="ECO:0000313" key="9">
    <source>
        <dbReference type="EMBL" id="RAO79879.1"/>
    </source>
</evidence>
<dbReference type="Proteomes" id="UP000249782">
    <property type="component" value="Unassembled WGS sequence"/>
</dbReference>
<dbReference type="GO" id="GO:0022625">
    <property type="term" value="C:cytosolic large ribosomal subunit"/>
    <property type="evidence" value="ECO:0007669"/>
    <property type="project" value="TreeGrafter"/>
</dbReference>
<comment type="caution">
    <text evidence="9">The sequence shown here is derived from an EMBL/GenBank/DDBJ whole genome shotgun (WGS) entry which is preliminary data.</text>
</comment>
<dbReference type="Gene3D" id="4.10.990.10">
    <property type="match status" value="1"/>
</dbReference>
<proteinExistence type="inferred from homology"/>
<dbReference type="InterPro" id="IPR030878">
    <property type="entry name" value="Ribosomal_uL15"/>
</dbReference>
<accession>A0A328PBS4</accession>
<comment type="subunit">
    <text evidence="5">Part of the 50S ribosomal subunit.</text>
</comment>
<dbReference type="SUPFAM" id="SSF52080">
    <property type="entry name" value="Ribosomal proteins L15p and L18e"/>
    <property type="match status" value="1"/>
</dbReference>
<feature type="domain" description="Large ribosomal subunit protein uL15/eL18" evidence="8">
    <location>
        <begin position="72"/>
        <end position="142"/>
    </location>
</feature>
<reference evidence="9 10" key="1">
    <citation type="submission" date="2018-06" db="EMBL/GenBank/DDBJ databases">
        <title>Draft genome sequence of hyperthermophilic methanogen Methanothermobacter tenebrarum sp. MCM-B 1447.</title>
        <authorList>
            <person name="Pore S.D."/>
            <person name="Dagar S."/>
            <person name="Dhakephalkar P.K."/>
        </authorList>
    </citation>
    <scope>NUCLEOTIDE SEQUENCE [LARGE SCALE GENOMIC DNA]</scope>
    <source>
        <strain evidence="9 10">MCM B 1447</strain>
    </source>
</reference>